<feature type="region of interest" description="Disordered" evidence="1">
    <location>
        <begin position="29"/>
        <end position="66"/>
    </location>
</feature>
<feature type="chain" id="PRO_5046670612" evidence="2">
    <location>
        <begin position="21"/>
        <end position="350"/>
    </location>
</feature>
<evidence type="ECO:0000313" key="4">
    <source>
        <dbReference type="EMBL" id="MEO3940621.1"/>
    </source>
</evidence>
<evidence type="ECO:0000256" key="1">
    <source>
        <dbReference type="SAM" id="MobiDB-lite"/>
    </source>
</evidence>
<keyword evidence="5" id="KW-1185">Reference proteome</keyword>
<dbReference type="Gene3D" id="3.10.350.10">
    <property type="entry name" value="LysM domain"/>
    <property type="match status" value="1"/>
</dbReference>
<dbReference type="EMBL" id="JBBMFV010000004">
    <property type="protein sequence ID" value="MEO3940621.1"/>
    <property type="molecule type" value="Genomic_DNA"/>
</dbReference>
<dbReference type="SUPFAM" id="SSF54106">
    <property type="entry name" value="LysM domain"/>
    <property type="match status" value="2"/>
</dbReference>
<keyword evidence="2" id="KW-0732">Signal</keyword>
<evidence type="ECO:0000313" key="5">
    <source>
        <dbReference type="Proteomes" id="UP001448614"/>
    </source>
</evidence>
<feature type="domain" description="LysM" evidence="3">
    <location>
        <begin position="146"/>
        <end position="196"/>
    </location>
</feature>
<organism evidence="4 5">
    <name type="scientific">Paenarthrobacter nicotinovorans</name>
    <name type="common">Arthrobacter nicotinovorans</name>
    <dbReference type="NCBI Taxonomy" id="29320"/>
    <lineage>
        <taxon>Bacteria</taxon>
        <taxon>Bacillati</taxon>
        <taxon>Actinomycetota</taxon>
        <taxon>Actinomycetes</taxon>
        <taxon>Micrococcales</taxon>
        <taxon>Micrococcaceae</taxon>
        <taxon>Paenarthrobacter</taxon>
    </lineage>
</organism>
<proteinExistence type="predicted"/>
<dbReference type="PROSITE" id="PS51257">
    <property type="entry name" value="PROKAR_LIPOPROTEIN"/>
    <property type="match status" value="1"/>
</dbReference>
<reference evidence="4 5" key="1">
    <citation type="journal article" date="2024" name="Appl. Microbiol. Biotechnol.">
        <title>Biosynthetic gene clusters with biotechnological applications in novel Antarctic isolates from Actinomycetota.</title>
        <authorList>
            <person name="Bruna P."/>
            <person name="Nunez-Montero K."/>
            <person name="Contreras M.J."/>
            <person name="Leal K."/>
            <person name="Garcia M."/>
            <person name="Abanto M."/>
            <person name="Barrientos L."/>
        </authorList>
    </citation>
    <scope>NUCLEOTIDE SEQUENCE [LARGE SCALE GENOMIC DNA]</scope>
    <source>
        <strain evidence="4 5">Se16.17</strain>
    </source>
</reference>
<gene>
    <name evidence="4" type="ORF">V3C41_06015</name>
</gene>
<feature type="domain" description="LysM" evidence="3">
    <location>
        <begin position="79"/>
        <end position="123"/>
    </location>
</feature>
<dbReference type="PANTHER" id="PTHR33734:SF22">
    <property type="entry name" value="MEMBRANE-BOUND LYTIC MUREIN TRANSGLYCOSYLASE D"/>
    <property type="match status" value="1"/>
</dbReference>
<comment type="caution">
    <text evidence="4">The sequence shown here is derived from an EMBL/GenBank/DDBJ whole genome shotgun (WGS) entry which is preliminary data.</text>
</comment>
<dbReference type="Pfam" id="PF01476">
    <property type="entry name" value="LysM"/>
    <property type="match status" value="2"/>
</dbReference>
<dbReference type="PROSITE" id="PS51782">
    <property type="entry name" value="LYSM"/>
    <property type="match status" value="2"/>
</dbReference>
<dbReference type="SMART" id="SM00257">
    <property type="entry name" value="LysM"/>
    <property type="match status" value="2"/>
</dbReference>
<evidence type="ECO:0000259" key="3">
    <source>
        <dbReference type="PROSITE" id="PS51782"/>
    </source>
</evidence>
<protein>
    <submittedName>
        <fullName evidence="4">LysM peptidoglycan-binding domain-containing protein</fullName>
    </submittedName>
</protein>
<dbReference type="Proteomes" id="UP001448614">
    <property type="component" value="Unassembled WGS sequence"/>
</dbReference>
<dbReference type="RefSeq" id="WP_347782091.1">
    <property type="nucleotide sequence ID" value="NZ_JBBMFV010000004.1"/>
</dbReference>
<feature type="compositionally biased region" description="Low complexity" evidence="1">
    <location>
        <begin position="36"/>
        <end position="59"/>
    </location>
</feature>
<accession>A0ABV0GQ49</accession>
<name>A0ABV0GQ49_PAENI</name>
<evidence type="ECO:0000256" key="2">
    <source>
        <dbReference type="SAM" id="SignalP"/>
    </source>
</evidence>
<sequence>MKFRFKAALVAVVLSTGLVACTSQDAPTDLNPPMPAEASPTASAADAPTAAASAPTASSGNDAPAARGDTVADSFGNALFYTTVDGDTLTNVAASFGLSSAKLAGFNGVVADTPLGPGTKLRLIPGPGPITGATGEATEDASGIPTSYVIADGDTLDGISYRFGISGKQLAEANKVPYVYEQGNTYFIRSGHTIQLQKKPVDSRSGAGDTIHNSFGQPIFYTTVDGDSFDSLGYQFRSTTEQLLMYNPSLSAGMPIPTGTKMRLIPGELAIEGARGTFTADADGIPLTYTTAVGDTERQVAFRFSVVDLSSANRPLTGTAGSWYEVVDRPNGVLAPGQTVSLALNKPINR</sequence>
<dbReference type="PANTHER" id="PTHR33734">
    <property type="entry name" value="LYSM DOMAIN-CONTAINING GPI-ANCHORED PROTEIN 2"/>
    <property type="match status" value="1"/>
</dbReference>
<dbReference type="CDD" id="cd00118">
    <property type="entry name" value="LysM"/>
    <property type="match status" value="2"/>
</dbReference>
<feature type="signal peptide" evidence="2">
    <location>
        <begin position="1"/>
        <end position="20"/>
    </location>
</feature>
<dbReference type="InterPro" id="IPR018392">
    <property type="entry name" value="LysM"/>
</dbReference>
<dbReference type="InterPro" id="IPR036779">
    <property type="entry name" value="LysM_dom_sf"/>
</dbReference>